<dbReference type="AlphaFoldDB" id="A0A8J5XNW8"/>
<evidence type="ECO:0000256" key="13">
    <source>
        <dbReference type="SAM" id="MobiDB-lite"/>
    </source>
</evidence>
<dbReference type="GO" id="GO:0005952">
    <property type="term" value="C:cAMP-dependent protein kinase complex"/>
    <property type="evidence" value="ECO:0007669"/>
    <property type="project" value="TreeGrafter"/>
</dbReference>
<dbReference type="CDD" id="cd00038">
    <property type="entry name" value="CAP_ED"/>
    <property type="match status" value="1"/>
</dbReference>
<dbReference type="PANTHER" id="PTHR24353">
    <property type="entry name" value="CYCLIC NUCLEOTIDE-DEPENDENT PROTEIN KINASE"/>
    <property type="match status" value="1"/>
</dbReference>
<dbReference type="Gene3D" id="2.60.120.10">
    <property type="entry name" value="Jelly Rolls"/>
    <property type="match status" value="1"/>
</dbReference>
<keyword evidence="4" id="KW-0140">cGMP</keyword>
<dbReference type="GO" id="GO:0005524">
    <property type="term" value="F:ATP binding"/>
    <property type="evidence" value="ECO:0007669"/>
    <property type="project" value="UniProtKB-UniRule"/>
</dbReference>
<name>A0A8J5XNW8_DIALT</name>
<dbReference type="InterPro" id="IPR000595">
    <property type="entry name" value="cNMP-bd_dom"/>
</dbReference>
<feature type="domain" description="Cyclic nucleotide-binding" evidence="15">
    <location>
        <begin position="271"/>
        <end position="419"/>
    </location>
</feature>
<protein>
    <recommendedName>
        <fullName evidence="2">cGMP-dependent protein kinase</fullName>
        <ecNumber evidence="2">2.7.11.12</ecNumber>
    </recommendedName>
</protein>
<evidence type="ECO:0000313" key="18">
    <source>
        <dbReference type="Proteomes" id="UP000751190"/>
    </source>
</evidence>
<dbReference type="InterPro" id="IPR018490">
    <property type="entry name" value="cNMP-bd_dom_sf"/>
</dbReference>
<dbReference type="EMBL" id="JAGTXO010000004">
    <property type="protein sequence ID" value="KAG8468703.1"/>
    <property type="molecule type" value="Genomic_DNA"/>
</dbReference>
<dbReference type="OrthoDB" id="10633869at2759"/>
<dbReference type="SUPFAM" id="SSF56112">
    <property type="entry name" value="Protein kinase-like (PK-like)"/>
    <property type="match status" value="1"/>
</dbReference>
<dbReference type="InterPro" id="IPR014710">
    <property type="entry name" value="RmlC-like_jellyroll"/>
</dbReference>
<feature type="compositionally biased region" description="Low complexity" evidence="13">
    <location>
        <begin position="21"/>
        <end position="35"/>
    </location>
</feature>
<evidence type="ECO:0000256" key="1">
    <source>
        <dbReference type="ARBA" id="ARBA00006352"/>
    </source>
</evidence>
<feature type="region of interest" description="Disordered" evidence="13">
    <location>
        <begin position="657"/>
        <end position="676"/>
    </location>
</feature>
<dbReference type="InterPro" id="IPR017441">
    <property type="entry name" value="Protein_kinase_ATP_BS"/>
</dbReference>
<proteinExistence type="inferred from homology"/>
<comment type="catalytic activity">
    <reaction evidence="10">
        <text>L-threonyl-[protein] + ATP = O-phospho-L-threonyl-[protein] + ADP + H(+)</text>
        <dbReference type="Rhea" id="RHEA:46608"/>
        <dbReference type="Rhea" id="RHEA-COMP:11060"/>
        <dbReference type="Rhea" id="RHEA-COMP:11605"/>
        <dbReference type="ChEBI" id="CHEBI:15378"/>
        <dbReference type="ChEBI" id="CHEBI:30013"/>
        <dbReference type="ChEBI" id="CHEBI:30616"/>
        <dbReference type="ChEBI" id="CHEBI:61977"/>
        <dbReference type="ChEBI" id="CHEBI:456216"/>
        <dbReference type="EC" id="2.7.11.12"/>
    </reaction>
</comment>
<feature type="compositionally biased region" description="Basic and acidic residues" evidence="13">
    <location>
        <begin position="328"/>
        <end position="342"/>
    </location>
</feature>
<evidence type="ECO:0000256" key="11">
    <source>
        <dbReference type="ARBA" id="ARBA00047462"/>
    </source>
</evidence>
<evidence type="ECO:0000256" key="8">
    <source>
        <dbReference type="ARBA" id="ARBA00022840"/>
    </source>
</evidence>
<dbReference type="InterPro" id="IPR045270">
    <property type="entry name" value="STKc_AGC"/>
</dbReference>
<organism evidence="17 18">
    <name type="scientific">Diacronema lutheri</name>
    <name type="common">Unicellular marine alga</name>
    <name type="synonym">Monochrysis lutheri</name>
    <dbReference type="NCBI Taxonomy" id="2081491"/>
    <lineage>
        <taxon>Eukaryota</taxon>
        <taxon>Haptista</taxon>
        <taxon>Haptophyta</taxon>
        <taxon>Pavlovophyceae</taxon>
        <taxon>Pavlovales</taxon>
        <taxon>Pavlovaceae</taxon>
        <taxon>Diacronema</taxon>
    </lineage>
</organism>
<dbReference type="SMART" id="SM00220">
    <property type="entry name" value="S_TKc"/>
    <property type="match status" value="1"/>
</dbReference>
<dbReference type="PROSITE" id="PS51285">
    <property type="entry name" value="AGC_KINASE_CTER"/>
    <property type="match status" value="1"/>
</dbReference>
<evidence type="ECO:0000256" key="9">
    <source>
        <dbReference type="ARBA" id="ARBA00022992"/>
    </source>
</evidence>
<dbReference type="GO" id="GO:0030553">
    <property type="term" value="F:cGMP binding"/>
    <property type="evidence" value="ECO:0007669"/>
    <property type="project" value="UniProtKB-KW"/>
</dbReference>
<feature type="domain" description="Protein kinase" evidence="14">
    <location>
        <begin position="766"/>
        <end position="1036"/>
    </location>
</feature>
<sequence>MGCAASTPGPVAGSESGHAGSHPSTPSATPEAASAQGGGMKNGAGAMNGGSSLGESGGGKQLPVPAAKSEQQGEPSKQLPVPNIAARRRQSSEEFAASMNGPNAEPTFIPVTKGKVSDATFGVNEEVLRPRNRSQDDAGPMAQQLGLMQSSPLLRLDSDSAARSGGGAGAGTRGGAPGAQQSQKPKNERLSRQKMALTRHTLDTAPGAQGVVRHKEWVTANGGRRGHKNVIESQPERIAGKKLQMAPVPEERRLDRLEARFLKETLAKHWLFEKFSDAQFTVLTKNCETVDLRAGQPLIVQGAEDDGRMYILHRGTLSVHVLDAKKKEEDKRSVAKGRDEPSQHGGAGRDSNGRNERPSDPPAPAKAFFERGMHVATVLSGGWVGDMALLYKTTRTATVIAEADSRVLAVPRLAYENVIAEGYEAEVSADATSNEFAAVPVLTNVKDSNVLTQQGRATSWAAGDVLIESGSGARELLIITQGEVEFENRLGSAPAAGGEYRWSLQGAFITSELLRKGDVLAAGRPGDESLLVTLHNAGSRGGLSAKLKLLGGLPKGASSAVATSAGKGYRFYMQDIVTHASLIEPLATSLEGIRALLQCTPALSASLNATSFDSASFVMQALKFNAGETIPVTKDLSGGVPLAVLVSGKVAVRREDDVSIRAESERPAKPEPADAKKPVDEGIIARLYDVLSTVVPDDQPGLKLVAKSQVTVLAMNRADYTDLAAKKDTLAAVRSYPPKRPPSSVAAFGGTGGPGSDGNALKLSDISFERKIGQGAYGAVYLVVHKPTNKTLAAKIIKLARLRKHQKDDAINVERHVMQDSDNPFIVRLYASYKTSSHLLLVMEAGLGGELFSFLLRQEHQVLREDSVRFYGACVLSGLAAMHADGYMYRDLKPENVVITADGYCKIVDFGFAKRTAARTYTVCGTNAYLSPEMLTVQGHNFEVDYWAFGVFLYEMAIGCASFNVEADGTMNHEMPPFRVCQNILNASYKLRFDIGIFRVSPELQDVITQLLDRRVEHRIGCRVRGPDELYDHPFFAPIDFEKLKRFEYQPPWNPELQNGLDTRYFESTHKMRKSELIAFGIQD</sequence>
<evidence type="ECO:0000256" key="12">
    <source>
        <dbReference type="PROSITE-ProRule" id="PRU10141"/>
    </source>
</evidence>
<feature type="region of interest" description="Disordered" evidence="13">
    <location>
        <begin position="328"/>
        <end position="366"/>
    </location>
</feature>
<evidence type="ECO:0000256" key="5">
    <source>
        <dbReference type="ARBA" id="ARBA00022679"/>
    </source>
</evidence>
<dbReference type="GO" id="GO:0004692">
    <property type="term" value="F:cGMP-dependent protein kinase activity"/>
    <property type="evidence" value="ECO:0007669"/>
    <property type="project" value="UniProtKB-EC"/>
</dbReference>
<comment type="catalytic activity">
    <reaction evidence="11">
        <text>L-seryl-[protein] + ATP = O-phospho-L-seryl-[protein] + ADP + H(+)</text>
        <dbReference type="Rhea" id="RHEA:17989"/>
        <dbReference type="Rhea" id="RHEA-COMP:9863"/>
        <dbReference type="Rhea" id="RHEA-COMP:11604"/>
        <dbReference type="ChEBI" id="CHEBI:15378"/>
        <dbReference type="ChEBI" id="CHEBI:29999"/>
        <dbReference type="ChEBI" id="CHEBI:30616"/>
        <dbReference type="ChEBI" id="CHEBI:83421"/>
        <dbReference type="ChEBI" id="CHEBI:456216"/>
        <dbReference type="EC" id="2.7.11.12"/>
    </reaction>
</comment>
<reference evidence="17" key="1">
    <citation type="submission" date="2021-05" db="EMBL/GenBank/DDBJ databases">
        <title>The genome of the haptophyte Pavlova lutheri (Diacronema luteri, Pavlovales) - a model for lipid biosynthesis in eukaryotic algae.</title>
        <authorList>
            <person name="Hulatt C.J."/>
            <person name="Posewitz M.C."/>
        </authorList>
    </citation>
    <scope>NUCLEOTIDE SEQUENCE</scope>
    <source>
        <strain evidence="17">NIVA-4/92</strain>
    </source>
</reference>
<dbReference type="SUPFAM" id="SSF51206">
    <property type="entry name" value="cAMP-binding domain-like"/>
    <property type="match status" value="1"/>
</dbReference>
<evidence type="ECO:0000259" key="16">
    <source>
        <dbReference type="PROSITE" id="PS51285"/>
    </source>
</evidence>
<dbReference type="InterPro" id="IPR008271">
    <property type="entry name" value="Ser/Thr_kinase_AS"/>
</dbReference>
<dbReference type="CDD" id="cd05123">
    <property type="entry name" value="STKc_AGC"/>
    <property type="match status" value="1"/>
</dbReference>
<evidence type="ECO:0000313" key="17">
    <source>
        <dbReference type="EMBL" id="KAG8468703.1"/>
    </source>
</evidence>
<evidence type="ECO:0000256" key="6">
    <source>
        <dbReference type="ARBA" id="ARBA00022741"/>
    </source>
</evidence>
<evidence type="ECO:0000259" key="15">
    <source>
        <dbReference type="PROSITE" id="PS50042"/>
    </source>
</evidence>
<dbReference type="Pfam" id="PF00069">
    <property type="entry name" value="Pkinase"/>
    <property type="match status" value="1"/>
</dbReference>
<feature type="compositionally biased region" description="Gly residues" evidence="13">
    <location>
        <begin position="164"/>
        <end position="177"/>
    </location>
</feature>
<feature type="binding site" evidence="12">
    <location>
        <position position="795"/>
    </location>
    <ligand>
        <name>ATP</name>
        <dbReference type="ChEBI" id="CHEBI:30616"/>
    </ligand>
</feature>
<keyword evidence="9" id="KW-0142">cGMP-binding</keyword>
<evidence type="ECO:0000256" key="10">
    <source>
        <dbReference type="ARBA" id="ARBA00047298"/>
    </source>
</evidence>
<dbReference type="Proteomes" id="UP000751190">
    <property type="component" value="Unassembled WGS sequence"/>
</dbReference>
<keyword evidence="6 12" id="KW-0547">Nucleotide-binding</keyword>
<keyword evidence="8 12" id="KW-0067">ATP-binding</keyword>
<keyword evidence="7" id="KW-0418">Kinase</keyword>
<dbReference type="Gene3D" id="3.30.200.20">
    <property type="entry name" value="Phosphorylase Kinase, domain 1"/>
    <property type="match status" value="1"/>
</dbReference>
<feature type="region of interest" description="Disordered" evidence="13">
    <location>
        <begin position="157"/>
        <end position="191"/>
    </location>
</feature>
<evidence type="ECO:0000256" key="4">
    <source>
        <dbReference type="ARBA" id="ARBA00022535"/>
    </source>
</evidence>
<dbReference type="PROSITE" id="PS00108">
    <property type="entry name" value="PROTEIN_KINASE_ST"/>
    <property type="match status" value="1"/>
</dbReference>
<dbReference type="InterPro" id="IPR011009">
    <property type="entry name" value="Kinase-like_dom_sf"/>
</dbReference>
<gene>
    <name evidence="17" type="ORF">KFE25_013786</name>
</gene>
<dbReference type="InterPro" id="IPR000961">
    <property type="entry name" value="AGC-kinase_C"/>
</dbReference>
<dbReference type="PANTHER" id="PTHR24353:SF143">
    <property type="entry name" value="PROTEIN KINASE DOMAIN-CONTAINING PROTEIN"/>
    <property type="match status" value="1"/>
</dbReference>
<comment type="caution">
    <text evidence="17">The sequence shown here is derived from an EMBL/GenBank/DDBJ whole genome shotgun (WGS) entry which is preliminary data.</text>
</comment>
<keyword evidence="5" id="KW-0808">Transferase</keyword>
<feature type="domain" description="AGC-kinase C-terminal" evidence="16">
    <location>
        <begin position="1037"/>
        <end position="1084"/>
    </location>
</feature>
<dbReference type="InterPro" id="IPR000719">
    <property type="entry name" value="Prot_kinase_dom"/>
</dbReference>
<evidence type="ECO:0000256" key="7">
    <source>
        <dbReference type="ARBA" id="ARBA00022777"/>
    </source>
</evidence>
<dbReference type="EC" id="2.7.11.12" evidence="2"/>
<accession>A0A8J5XNW8</accession>
<dbReference type="PROSITE" id="PS00107">
    <property type="entry name" value="PROTEIN_KINASE_ATP"/>
    <property type="match status" value="1"/>
</dbReference>
<feature type="compositionally biased region" description="Gly residues" evidence="13">
    <location>
        <begin position="36"/>
        <end position="60"/>
    </location>
</feature>
<evidence type="ECO:0000256" key="3">
    <source>
        <dbReference type="ARBA" id="ARBA00022527"/>
    </source>
</evidence>
<dbReference type="GO" id="GO:0004691">
    <property type="term" value="F:cAMP-dependent protein kinase activity"/>
    <property type="evidence" value="ECO:0007669"/>
    <property type="project" value="TreeGrafter"/>
</dbReference>
<keyword evidence="18" id="KW-1185">Reference proteome</keyword>
<evidence type="ECO:0000259" key="14">
    <source>
        <dbReference type="PROSITE" id="PS50011"/>
    </source>
</evidence>
<evidence type="ECO:0000256" key="2">
    <source>
        <dbReference type="ARBA" id="ARBA00012428"/>
    </source>
</evidence>
<comment type="similarity">
    <text evidence="1">Belongs to the protein kinase superfamily. AGC Ser/Thr protein kinase family. cGMP subfamily.</text>
</comment>
<keyword evidence="3" id="KW-0723">Serine/threonine-protein kinase</keyword>
<dbReference type="Gene3D" id="1.10.510.10">
    <property type="entry name" value="Transferase(Phosphotransferase) domain 1"/>
    <property type="match status" value="1"/>
</dbReference>
<feature type="region of interest" description="Disordered" evidence="13">
    <location>
        <begin position="1"/>
        <end position="111"/>
    </location>
</feature>
<dbReference type="PROSITE" id="PS50042">
    <property type="entry name" value="CNMP_BINDING_3"/>
    <property type="match status" value="1"/>
</dbReference>
<dbReference type="PROSITE" id="PS50011">
    <property type="entry name" value="PROTEIN_KINASE_DOM"/>
    <property type="match status" value="1"/>
</dbReference>